<accession>A0AA36HND0</accession>
<protein>
    <submittedName>
        <fullName evidence="1">Uncharacterized protein</fullName>
    </submittedName>
</protein>
<proteinExistence type="predicted"/>
<keyword evidence="2" id="KW-1185">Reference proteome</keyword>
<comment type="caution">
    <text evidence="1">The sequence shown here is derived from an EMBL/GenBank/DDBJ whole genome shotgun (WGS) entry which is preliminary data.</text>
</comment>
<dbReference type="Proteomes" id="UP001178507">
    <property type="component" value="Unassembled WGS sequence"/>
</dbReference>
<reference evidence="1" key="1">
    <citation type="submission" date="2023-08" db="EMBL/GenBank/DDBJ databases">
        <authorList>
            <person name="Chen Y."/>
            <person name="Shah S."/>
            <person name="Dougan E. K."/>
            <person name="Thang M."/>
            <person name="Chan C."/>
        </authorList>
    </citation>
    <scope>NUCLEOTIDE SEQUENCE</scope>
</reference>
<dbReference type="EMBL" id="CAUJNA010000129">
    <property type="protein sequence ID" value="CAJ1372350.1"/>
    <property type="molecule type" value="Genomic_DNA"/>
</dbReference>
<name>A0AA36HND0_9DINO</name>
<gene>
    <name evidence="1" type="ORF">EVOR1521_LOCUS2449</name>
</gene>
<sequence length="193" mass="21744">MTPIVCVSKSTIEAALHQLAFIPASTEFRGHGMARAPLLIVIPRVLSYDFQYFLSDLPLREGSFASEVIQYLQTAIIPDKHHENVDPGVFTNAYADSDFNSPSYRQRHMCQRPRAQAPQAEILEASTEEVSKFMLSAEFEFSVPGHLKIRSQTCFVCWTDTVCDDDITITGVLRVQSLVRSRGPCTWILDFRA</sequence>
<evidence type="ECO:0000313" key="2">
    <source>
        <dbReference type="Proteomes" id="UP001178507"/>
    </source>
</evidence>
<dbReference type="AlphaFoldDB" id="A0AA36HND0"/>
<evidence type="ECO:0000313" key="1">
    <source>
        <dbReference type="EMBL" id="CAJ1372350.1"/>
    </source>
</evidence>
<organism evidence="1 2">
    <name type="scientific">Effrenium voratum</name>
    <dbReference type="NCBI Taxonomy" id="2562239"/>
    <lineage>
        <taxon>Eukaryota</taxon>
        <taxon>Sar</taxon>
        <taxon>Alveolata</taxon>
        <taxon>Dinophyceae</taxon>
        <taxon>Suessiales</taxon>
        <taxon>Symbiodiniaceae</taxon>
        <taxon>Effrenium</taxon>
    </lineage>
</organism>